<evidence type="ECO:0000313" key="3">
    <source>
        <dbReference type="Proteomes" id="UP001276150"/>
    </source>
</evidence>
<dbReference type="Gene3D" id="1.20.1260.10">
    <property type="match status" value="1"/>
</dbReference>
<comment type="caution">
    <text evidence="2">The sequence shown here is derived from an EMBL/GenBank/DDBJ whole genome shotgun (WGS) entry which is preliminary data.</text>
</comment>
<name>A0ABU4DUG1_9DEIO</name>
<organism evidence="2 3">
    <name type="scientific">Deinococcus arenicola</name>
    <dbReference type="NCBI Taxonomy" id="2994950"/>
    <lineage>
        <taxon>Bacteria</taxon>
        <taxon>Thermotogati</taxon>
        <taxon>Deinococcota</taxon>
        <taxon>Deinococci</taxon>
        <taxon>Deinococcales</taxon>
        <taxon>Deinococcaceae</taxon>
        <taxon>Deinococcus</taxon>
    </lineage>
</organism>
<keyword evidence="3" id="KW-1185">Reference proteome</keyword>
<dbReference type="EMBL" id="JAPMIV010000034">
    <property type="protein sequence ID" value="MDV6375719.1"/>
    <property type="molecule type" value="Genomic_DNA"/>
</dbReference>
<dbReference type="PANTHER" id="PTHR36933:SF1">
    <property type="entry name" value="SLL0788 PROTEIN"/>
    <property type="match status" value="1"/>
</dbReference>
<dbReference type="PANTHER" id="PTHR36933">
    <property type="entry name" value="SLL0788 PROTEIN"/>
    <property type="match status" value="1"/>
</dbReference>
<evidence type="ECO:0000259" key="1">
    <source>
        <dbReference type="Pfam" id="PF03713"/>
    </source>
</evidence>
<evidence type="ECO:0000313" key="2">
    <source>
        <dbReference type="EMBL" id="MDV6375719.1"/>
    </source>
</evidence>
<protein>
    <submittedName>
        <fullName evidence="2">DUF305 domain-containing protein</fullName>
    </submittedName>
</protein>
<feature type="domain" description="DUF305" evidence="1">
    <location>
        <begin position="39"/>
        <end position="115"/>
    </location>
</feature>
<sequence length="120" mass="13033">FHDWASLSSLGLGPSLSLYFISSSSQGADQLKTLGGVDKSVQTEMTGEMNSMITALKSSKDSDRGWVAGMIPHHASAIDMASLALQKSSNSRVLGLSHDIIRSQADEMYAYRQWLIKRGL</sequence>
<proteinExistence type="predicted"/>
<dbReference type="Pfam" id="PF03713">
    <property type="entry name" value="DUF305"/>
    <property type="match status" value="1"/>
</dbReference>
<dbReference type="InterPro" id="IPR005183">
    <property type="entry name" value="DUF305_CopM-like"/>
</dbReference>
<feature type="non-terminal residue" evidence="2">
    <location>
        <position position="1"/>
    </location>
</feature>
<dbReference type="Proteomes" id="UP001276150">
    <property type="component" value="Unassembled WGS sequence"/>
</dbReference>
<reference evidence="2 3" key="1">
    <citation type="submission" date="2022-11" db="EMBL/GenBank/DDBJ databases">
        <title>Deinococcus ZS9-10, Low Temperature and Draught-tolerating, UV-resistant Bacteria from Continental Antarctica.</title>
        <authorList>
            <person name="Cheng L."/>
        </authorList>
    </citation>
    <scope>NUCLEOTIDE SEQUENCE [LARGE SCALE GENOMIC DNA]</scope>
    <source>
        <strain evidence="2 3">ZS9-10</strain>
    </source>
</reference>
<dbReference type="RefSeq" id="WP_317641067.1">
    <property type="nucleotide sequence ID" value="NZ_JAPMIV010000034.1"/>
</dbReference>
<accession>A0ABU4DUG1</accession>
<dbReference type="InterPro" id="IPR012347">
    <property type="entry name" value="Ferritin-like"/>
</dbReference>
<gene>
    <name evidence="2" type="ORF">ORD21_14055</name>
</gene>